<keyword evidence="3" id="KW-1185">Reference proteome</keyword>
<proteinExistence type="predicted"/>
<dbReference type="SUPFAM" id="SSF57362">
    <property type="entry name" value="BPTI-like"/>
    <property type="match status" value="1"/>
</dbReference>
<evidence type="ECO:0000313" key="2">
    <source>
        <dbReference type="EnsemblMetazoa" id="XP_050507305.1"/>
    </source>
</evidence>
<protein>
    <submittedName>
        <fullName evidence="2">Uncharacterized protein</fullName>
    </submittedName>
</protein>
<dbReference type="Gene3D" id="4.10.410.10">
    <property type="entry name" value="Pancreatic trypsin inhibitor Kunitz domain"/>
    <property type="match status" value="1"/>
</dbReference>
<name>A0ABM5KAU3_DIAVI</name>
<dbReference type="GeneID" id="126884967"/>
<dbReference type="InterPro" id="IPR036880">
    <property type="entry name" value="Kunitz_BPTI_sf"/>
</dbReference>
<evidence type="ECO:0000313" key="3">
    <source>
        <dbReference type="Proteomes" id="UP001652700"/>
    </source>
</evidence>
<feature type="signal peptide" evidence="1">
    <location>
        <begin position="1"/>
        <end position="15"/>
    </location>
</feature>
<feature type="chain" id="PRO_5046568488" evidence="1">
    <location>
        <begin position="16"/>
        <end position="146"/>
    </location>
</feature>
<evidence type="ECO:0000256" key="1">
    <source>
        <dbReference type="SAM" id="SignalP"/>
    </source>
</evidence>
<organism evidence="2 3">
    <name type="scientific">Diabrotica virgifera virgifera</name>
    <name type="common">western corn rootworm</name>
    <dbReference type="NCBI Taxonomy" id="50390"/>
    <lineage>
        <taxon>Eukaryota</taxon>
        <taxon>Metazoa</taxon>
        <taxon>Ecdysozoa</taxon>
        <taxon>Arthropoda</taxon>
        <taxon>Hexapoda</taxon>
        <taxon>Insecta</taxon>
        <taxon>Pterygota</taxon>
        <taxon>Neoptera</taxon>
        <taxon>Endopterygota</taxon>
        <taxon>Coleoptera</taxon>
        <taxon>Polyphaga</taxon>
        <taxon>Cucujiformia</taxon>
        <taxon>Chrysomeloidea</taxon>
        <taxon>Chrysomelidae</taxon>
        <taxon>Galerucinae</taxon>
        <taxon>Diabroticina</taxon>
        <taxon>Diabroticites</taxon>
        <taxon>Diabrotica</taxon>
    </lineage>
</organism>
<reference evidence="2" key="1">
    <citation type="submission" date="2025-05" db="UniProtKB">
        <authorList>
            <consortium name="EnsemblMetazoa"/>
        </authorList>
    </citation>
    <scope>IDENTIFICATION</scope>
</reference>
<dbReference type="Proteomes" id="UP001652700">
    <property type="component" value="Unplaced"/>
</dbReference>
<accession>A0ABM5KAU3</accession>
<sequence length="146" mass="16184">MKFILLLFLVAAVSARLPSREDLDLLASRHHSQVILPPLGSLARLASPENLDRIPSGNSGARLSDWPKIPFTVMDCYSPVEKDCKPAGLDGYLVWTWDVTENRCARAVAQGGCTPTKNNFGSFQQCWHIARPVCHNRSPTGLKHNF</sequence>
<dbReference type="RefSeq" id="XP_050507305.1">
    <property type="nucleotide sequence ID" value="XM_050651348.1"/>
</dbReference>
<keyword evidence="1" id="KW-0732">Signal</keyword>
<dbReference type="EnsemblMetazoa" id="XM_050651348.1">
    <property type="protein sequence ID" value="XP_050507305.1"/>
    <property type="gene ID" value="LOC126884967"/>
</dbReference>